<dbReference type="SFLD" id="SFLDG01140">
    <property type="entry name" value="C2.B:_Phosphomannomutase_and_P"/>
    <property type="match status" value="1"/>
</dbReference>
<accession>A0A2W3Z3N0</accession>
<sequence>MKKREVMNHYKALVFFDLDGTLLDADSEISKENHQAILTLKKNDILPLIASGRSPKEINQITKGTLIDSFVSLNGQYNVVENKVVSKHVIPLKLIKELMRFSESFGHSLVCYTETEYATRYLTESMEKLYQLDHAPLPQIAPDFYKEHEIYMLYLFSEEVAKDLLYQEKFSDIFTFFRDSPYSLAVVLKGQSKKAGIKEVIKTLDLDGVPTYAFGDGNNDIGMFEAVDTAIAMDNASAHVKSHADYITKSHIKDGIRLGLKQFKLLD</sequence>
<reference evidence="1 2" key="1">
    <citation type="submission" date="2017-11" db="EMBL/GenBank/DDBJ databases">
        <title>Draft genome sequence of Enterococcus plantarum TRW2 strain isolated from lettuce.</title>
        <authorList>
            <person name="Kim E.B."/>
            <person name="Marco M.L."/>
            <person name="Williams T.R."/>
            <person name="You I.H."/>
        </authorList>
    </citation>
    <scope>NUCLEOTIDE SEQUENCE [LARGE SCALE GENOMIC DNA]</scope>
    <source>
        <strain evidence="1 2">TRW2</strain>
    </source>
</reference>
<evidence type="ECO:0000313" key="2">
    <source>
        <dbReference type="Proteomes" id="UP000249828"/>
    </source>
</evidence>
<proteinExistence type="predicted"/>
<dbReference type="PANTHER" id="PTHR10000:SF25">
    <property type="entry name" value="PHOSPHATASE YKRA-RELATED"/>
    <property type="match status" value="1"/>
</dbReference>
<protein>
    <submittedName>
        <fullName evidence="1">Cof-type HAD-IIB family hydrolase</fullName>
    </submittedName>
</protein>
<organism evidence="1 2">
    <name type="scientific">Enterococcus plantarum</name>
    <dbReference type="NCBI Taxonomy" id="1077675"/>
    <lineage>
        <taxon>Bacteria</taxon>
        <taxon>Bacillati</taxon>
        <taxon>Bacillota</taxon>
        <taxon>Bacilli</taxon>
        <taxon>Lactobacillales</taxon>
        <taxon>Enterococcaceae</taxon>
        <taxon>Enterococcus</taxon>
    </lineage>
</organism>
<dbReference type="InterPro" id="IPR000150">
    <property type="entry name" value="Cof"/>
</dbReference>
<dbReference type="EMBL" id="PIEU01000111">
    <property type="protein sequence ID" value="PZL70907.1"/>
    <property type="molecule type" value="Genomic_DNA"/>
</dbReference>
<keyword evidence="2" id="KW-1185">Reference proteome</keyword>
<dbReference type="GO" id="GO:0016791">
    <property type="term" value="F:phosphatase activity"/>
    <property type="evidence" value="ECO:0007669"/>
    <property type="project" value="UniProtKB-ARBA"/>
</dbReference>
<dbReference type="Gene3D" id="3.30.1240.10">
    <property type="match status" value="1"/>
</dbReference>
<dbReference type="PANTHER" id="PTHR10000">
    <property type="entry name" value="PHOSPHOSERINE PHOSPHATASE"/>
    <property type="match status" value="1"/>
</dbReference>
<dbReference type="Gene3D" id="3.40.50.1000">
    <property type="entry name" value="HAD superfamily/HAD-like"/>
    <property type="match status" value="1"/>
</dbReference>
<name>A0A2W3Z3N0_9ENTE</name>
<dbReference type="Pfam" id="PF08282">
    <property type="entry name" value="Hydrolase_3"/>
    <property type="match status" value="1"/>
</dbReference>
<dbReference type="InterPro" id="IPR036412">
    <property type="entry name" value="HAD-like_sf"/>
</dbReference>
<dbReference type="GO" id="GO:0005829">
    <property type="term" value="C:cytosol"/>
    <property type="evidence" value="ECO:0007669"/>
    <property type="project" value="TreeGrafter"/>
</dbReference>
<dbReference type="Proteomes" id="UP000249828">
    <property type="component" value="Unassembled WGS sequence"/>
</dbReference>
<dbReference type="AlphaFoldDB" id="A0A2W3Z3N0"/>
<dbReference type="SUPFAM" id="SSF56784">
    <property type="entry name" value="HAD-like"/>
    <property type="match status" value="1"/>
</dbReference>
<comment type="caution">
    <text evidence="1">The sequence shown here is derived from an EMBL/GenBank/DDBJ whole genome shotgun (WGS) entry which is preliminary data.</text>
</comment>
<dbReference type="InterPro" id="IPR023214">
    <property type="entry name" value="HAD_sf"/>
</dbReference>
<dbReference type="NCBIfam" id="TIGR01484">
    <property type="entry name" value="HAD-SF-IIB"/>
    <property type="match status" value="1"/>
</dbReference>
<evidence type="ECO:0000313" key="1">
    <source>
        <dbReference type="EMBL" id="PZL70907.1"/>
    </source>
</evidence>
<dbReference type="SFLD" id="SFLDS00003">
    <property type="entry name" value="Haloacid_Dehalogenase"/>
    <property type="match status" value="1"/>
</dbReference>
<dbReference type="STRING" id="1077675.BCR22_12065"/>
<keyword evidence="1" id="KW-0378">Hydrolase</keyword>
<dbReference type="GO" id="GO:0000287">
    <property type="term" value="F:magnesium ion binding"/>
    <property type="evidence" value="ECO:0007669"/>
    <property type="project" value="TreeGrafter"/>
</dbReference>
<dbReference type="NCBIfam" id="TIGR00099">
    <property type="entry name" value="Cof-subfamily"/>
    <property type="match status" value="1"/>
</dbReference>
<gene>
    <name evidence="1" type="ORF">CI088_13545</name>
</gene>
<dbReference type="InterPro" id="IPR006379">
    <property type="entry name" value="HAD-SF_hydro_IIB"/>
</dbReference>